<dbReference type="EMBL" id="KB200869">
    <property type="protein sequence ID" value="ESO99941.1"/>
    <property type="molecule type" value="Genomic_DNA"/>
</dbReference>
<feature type="region of interest" description="Disordered" evidence="1">
    <location>
        <begin position="426"/>
        <end position="460"/>
    </location>
</feature>
<proteinExistence type="predicted"/>
<evidence type="ECO:0000256" key="2">
    <source>
        <dbReference type="SAM" id="Phobius"/>
    </source>
</evidence>
<dbReference type="Proteomes" id="UP000030746">
    <property type="component" value="Unassembled WGS sequence"/>
</dbReference>
<keyword evidence="2" id="KW-0472">Membrane</keyword>
<feature type="transmembrane region" description="Helical" evidence="2">
    <location>
        <begin position="20"/>
        <end position="43"/>
    </location>
</feature>
<protein>
    <submittedName>
        <fullName evidence="3">Uncharacterized protein</fullName>
    </submittedName>
</protein>
<dbReference type="CTD" id="20237632"/>
<evidence type="ECO:0000313" key="3">
    <source>
        <dbReference type="EMBL" id="ESO99941.1"/>
    </source>
</evidence>
<gene>
    <name evidence="3" type="ORF">LOTGIDRAFT_158102</name>
</gene>
<keyword evidence="2" id="KW-0812">Transmembrane</keyword>
<feature type="compositionally biased region" description="Polar residues" evidence="1">
    <location>
        <begin position="67"/>
        <end position="84"/>
    </location>
</feature>
<keyword evidence="4" id="KW-1185">Reference proteome</keyword>
<feature type="region of interest" description="Disordered" evidence="1">
    <location>
        <begin position="171"/>
        <end position="232"/>
    </location>
</feature>
<dbReference type="GeneID" id="20237632"/>
<name>V4B128_LOTGI</name>
<organism evidence="3 4">
    <name type="scientific">Lottia gigantea</name>
    <name type="common">Giant owl limpet</name>
    <dbReference type="NCBI Taxonomy" id="225164"/>
    <lineage>
        <taxon>Eukaryota</taxon>
        <taxon>Metazoa</taxon>
        <taxon>Spiralia</taxon>
        <taxon>Lophotrochozoa</taxon>
        <taxon>Mollusca</taxon>
        <taxon>Gastropoda</taxon>
        <taxon>Patellogastropoda</taxon>
        <taxon>Lottioidea</taxon>
        <taxon>Lottiidae</taxon>
        <taxon>Lottia</taxon>
    </lineage>
</organism>
<dbReference type="STRING" id="225164.V4B128"/>
<dbReference type="KEGG" id="lgi:LOTGIDRAFT_158102"/>
<dbReference type="CDD" id="cd12087">
    <property type="entry name" value="TM_EGFR-like"/>
    <property type="match status" value="1"/>
</dbReference>
<evidence type="ECO:0000256" key="1">
    <source>
        <dbReference type="SAM" id="MobiDB-lite"/>
    </source>
</evidence>
<feature type="region of interest" description="Disordered" evidence="1">
    <location>
        <begin position="63"/>
        <end position="102"/>
    </location>
</feature>
<feature type="compositionally biased region" description="Polar residues" evidence="1">
    <location>
        <begin position="216"/>
        <end position="225"/>
    </location>
</feature>
<feature type="region of interest" description="Disordered" evidence="1">
    <location>
        <begin position="138"/>
        <end position="159"/>
    </location>
</feature>
<accession>V4B128</accession>
<reference evidence="3 4" key="1">
    <citation type="journal article" date="2013" name="Nature">
        <title>Insights into bilaterian evolution from three spiralian genomes.</title>
        <authorList>
            <person name="Simakov O."/>
            <person name="Marletaz F."/>
            <person name="Cho S.J."/>
            <person name="Edsinger-Gonzales E."/>
            <person name="Havlak P."/>
            <person name="Hellsten U."/>
            <person name="Kuo D.H."/>
            <person name="Larsson T."/>
            <person name="Lv J."/>
            <person name="Arendt D."/>
            <person name="Savage R."/>
            <person name="Osoegawa K."/>
            <person name="de Jong P."/>
            <person name="Grimwood J."/>
            <person name="Chapman J.A."/>
            <person name="Shapiro H."/>
            <person name="Aerts A."/>
            <person name="Otillar R.P."/>
            <person name="Terry A.Y."/>
            <person name="Boore J.L."/>
            <person name="Grigoriev I.V."/>
            <person name="Lindberg D.R."/>
            <person name="Seaver E.C."/>
            <person name="Weisblat D.A."/>
            <person name="Putnam N.H."/>
            <person name="Rokhsar D.S."/>
        </authorList>
    </citation>
    <scope>NUCLEOTIDE SEQUENCE [LARGE SCALE GENOMIC DNA]</scope>
</reference>
<feature type="compositionally biased region" description="Basic and acidic residues" evidence="1">
    <location>
        <begin position="200"/>
        <end position="214"/>
    </location>
</feature>
<dbReference type="RefSeq" id="XP_009049381.1">
    <property type="nucleotide sequence ID" value="XM_009051133.1"/>
</dbReference>
<evidence type="ECO:0000313" key="4">
    <source>
        <dbReference type="Proteomes" id="UP000030746"/>
    </source>
</evidence>
<keyword evidence="2" id="KW-1133">Transmembrane helix</keyword>
<sequence>MGDSKDNCEEGETTLTEQDVYIIASVCGVIIVTLLIILVIFICRRRRNQAKYEENKTATELRAQPVNGVSSPNKKPQVYENQGMSYLPGVDLDDPVPPSSTNVYSLSYPDSNSNNTNHNFSTSYGPLDLKLNHGNGHLANGHVTGNGSIPHGGHDTSYDSQIDKRVFENEMNRRNEYSTRVDYNNRQGGDLHFHGMPNTKPKDQYLDLEEKKDGSLPSNPESGYSTPDPAKPKKLQFFKLKHREPNALLYSDYSRYAHDPPGHTCGLPCCNENLRLELQGQSQRRIPGCIPAPVKYSAPNFTLRTKRNLIKGRPTFANKFLSLQPGNFQSSKQRPVLPDFYDDSLVGSCYLSHVKNKPKVNEWDHFYPKEIALPELLEDGDQMVLVNHDGADTSDDLDENEIGVVEIHNDIRGYPRPLQVPVLSKCPQPKAPEPTQAILESPTDEDYASGSASDKYTDYELSDSDYNTSSDHYYDVIHPLPLPKPLQCQKPKSCLKKTHRRKLSIPEKFSTLPKHFLSGKTKNFQSNSVAPYLPPVQNLFHTPVSHSNSQAEVWTVPVPYDDPEQIYEDIVLEPEVPLSEVQPIVNKATERVNRQLNNSVVNSPLKKRSSSIDTHKIPWAATVRGDRSSRKRVSFALDADVRRNVSRTVSMTNNMYSTQDRHNTVNPFNSLMSIKNNPNTSDNDSNEVCTYPNHLNQNGSNPNPCDIPISALTLNQSESVPNSNICQLDIENESGFKTNIHKFESEGLQRDNQRYLDQGLSSLIKNPVTLIL</sequence>
<dbReference type="OrthoDB" id="6272054at2759"/>
<dbReference type="AlphaFoldDB" id="V4B128"/>
<dbReference type="HOGENOM" id="CLU_362187_0_0_1"/>